<dbReference type="EMBL" id="JBHSGB010000006">
    <property type="protein sequence ID" value="MFC4655076.1"/>
    <property type="molecule type" value="Genomic_DNA"/>
</dbReference>
<evidence type="ECO:0008006" key="3">
    <source>
        <dbReference type="Google" id="ProtNLM"/>
    </source>
</evidence>
<organism evidence="1 2">
    <name type="scientific">Rheinheimera marina</name>
    <dbReference type="NCBI Taxonomy" id="1774958"/>
    <lineage>
        <taxon>Bacteria</taxon>
        <taxon>Pseudomonadati</taxon>
        <taxon>Pseudomonadota</taxon>
        <taxon>Gammaproteobacteria</taxon>
        <taxon>Chromatiales</taxon>
        <taxon>Chromatiaceae</taxon>
        <taxon>Rheinheimera</taxon>
    </lineage>
</organism>
<proteinExistence type="predicted"/>
<evidence type="ECO:0000313" key="1">
    <source>
        <dbReference type="EMBL" id="MFC4655076.1"/>
    </source>
</evidence>
<reference evidence="2" key="1">
    <citation type="journal article" date="2019" name="Int. J. Syst. Evol. Microbiol.">
        <title>The Global Catalogue of Microorganisms (GCM) 10K type strain sequencing project: providing services to taxonomists for standard genome sequencing and annotation.</title>
        <authorList>
            <consortium name="The Broad Institute Genomics Platform"/>
            <consortium name="The Broad Institute Genome Sequencing Center for Infectious Disease"/>
            <person name="Wu L."/>
            <person name="Ma J."/>
        </authorList>
    </citation>
    <scope>NUCLEOTIDE SEQUENCE [LARGE SCALE GENOMIC DNA]</scope>
    <source>
        <strain evidence="2">DT28</strain>
    </source>
</reference>
<dbReference type="Proteomes" id="UP001595962">
    <property type="component" value="Unassembled WGS sequence"/>
</dbReference>
<sequence>MADFSDKYQRWLNELAAMLKQAREEQVSRLVQWSETIRAYLKAGKDLSAYETQLFLETLKRQSDEEQPPSIWPEALWYELSLITDKTQVEWQELLEDLHHHGVYLQGERVGMGLYQCNSCGQTQSFFHPDELCSCADCGGQQFSRLGLPS</sequence>
<evidence type="ECO:0000313" key="2">
    <source>
        <dbReference type="Proteomes" id="UP001595962"/>
    </source>
</evidence>
<comment type="caution">
    <text evidence="1">The sequence shown here is derived from an EMBL/GenBank/DDBJ whole genome shotgun (WGS) entry which is preliminary data.</text>
</comment>
<gene>
    <name evidence="1" type="ORF">ACFO3I_08620</name>
</gene>
<dbReference type="Pfam" id="PF07295">
    <property type="entry name" value="DUF1451"/>
    <property type="match status" value="1"/>
</dbReference>
<accession>A0ABV9JLD8</accession>
<name>A0ABV9JLD8_9GAMM</name>
<keyword evidence="2" id="KW-1185">Reference proteome</keyword>
<dbReference type="InterPro" id="IPR009912">
    <property type="entry name" value="DUF1451"/>
</dbReference>
<protein>
    <recommendedName>
        <fullName evidence="3">Zinc ribbon-containing protein</fullName>
    </recommendedName>
</protein>
<dbReference type="RefSeq" id="WP_377333363.1">
    <property type="nucleotide sequence ID" value="NZ_JBHSGB010000006.1"/>
</dbReference>